<dbReference type="InterPro" id="IPR009078">
    <property type="entry name" value="Ferritin-like_SF"/>
</dbReference>
<evidence type="ECO:0000313" key="4">
    <source>
        <dbReference type="Proteomes" id="UP001217485"/>
    </source>
</evidence>
<comment type="caution">
    <text evidence="3">The sequence shown here is derived from an EMBL/GenBank/DDBJ whole genome shotgun (WGS) entry which is preliminary data.</text>
</comment>
<dbReference type="RefSeq" id="WP_272102666.1">
    <property type="nucleotide sequence ID" value="NZ_JAQNDK010000005.1"/>
</dbReference>
<protein>
    <recommendedName>
        <fullName evidence="5">Ferritin-like domain-containing protein</fullName>
    </recommendedName>
</protein>
<dbReference type="SUPFAM" id="SSF47240">
    <property type="entry name" value="Ferritin-like"/>
    <property type="match status" value="1"/>
</dbReference>
<gene>
    <name evidence="3" type="ORF">POL72_42855</name>
</gene>
<name>A0ABT5CDM2_9BACT</name>
<organism evidence="3 4">
    <name type="scientific">Sorangium atrum</name>
    <dbReference type="NCBI Taxonomy" id="2995308"/>
    <lineage>
        <taxon>Bacteria</taxon>
        <taxon>Pseudomonadati</taxon>
        <taxon>Myxococcota</taxon>
        <taxon>Polyangia</taxon>
        <taxon>Polyangiales</taxon>
        <taxon>Polyangiaceae</taxon>
        <taxon>Sorangium</taxon>
    </lineage>
</organism>
<dbReference type="Proteomes" id="UP001217485">
    <property type="component" value="Unassembled WGS sequence"/>
</dbReference>
<dbReference type="CDD" id="cd00657">
    <property type="entry name" value="Ferritin_like"/>
    <property type="match status" value="1"/>
</dbReference>
<keyword evidence="4" id="KW-1185">Reference proteome</keyword>
<evidence type="ECO:0008006" key="5">
    <source>
        <dbReference type="Google" id="ProtNLM"/>
    </source>
</evidence>
<feature type="signal peptide" evidence="2">
    <location>
        <begin position="1"/>
        <end position="19"/>
    </location>
</feature>
<dbReference type="EMBL" id="JAQNDK010000005">
    <property type="protein sequence ID" value="MDC0684538.1"/>
    <property type="molecule type" value="Genomic_DNA"/>
</dbReference>
<keyword evidence="2" id="KW-0732">Signal</keyword>
<evidence type="ECO:0000313" key="3">
    <source>
        <dbReference type="EMBL" id="MDC0684538.1"/>
    </source>
</evidence>
<evidence type="ECO:0000256" key="2">
    <source>
        <dbReference type="SAM" id="SignalP"/>
    </source>
</evidence>
<dbReference type="InterPro" id="IPR012348">
    <property type="entry name" value="RNR-like"/>
</dbReference>
<feature type="compositionally biased region" description="Low complexity" evidence="1">
    <location>
        <begin position="28"/>
        <end position="65"/>
    </location>
</feature>
<feature type="chain" id="PRO_5046232947" description="Ferritin-like domain-containing protein" evidence="2">
    <location>
        <begin position="20"/>
        <end position="464"/>
    </location>
</feature>
<dbReference type="Gene3D" id="1.10.620.20">
    <property type="entry name" value="Ribonucleotide Reductase, subunit A"/>
    <property type="match status" value="1"/>
</dbReference>
<sequence>MRNFLLRILVASQWGASLALVSGCGTHVESGPSSSAPEGAASGASSSSTGGAASGVSSSSSSTGGVTSGAGGGGEVDPPDASAPLDPYPDPTCVGPFHDGGYYGQCCYEVHCTAPVGGACPAATEAAPHLDDLPPGSGTCTCSAEGEGAAGWIQGPYANRTASDPASCCYLVGSISCEGRPLLVRGEPRVAPLAHAPSAWSQTDVRRFERALADTDLSELAPAERRELARRWAERGQNEHASVASFGRFALALMAQGAPPQLLEAAHRAALDEVRHARLALAIASAYAGEPVGVGPLPLHGALDDLGSLEALTLATVVEGCVGETLSAIEAEIAAQAARPPAVRMALQAIARDEARHAELAWAFVRWAVTTGGARLRERVAGAFSRALDQVGAGAPGIADSDLPPSHGFLAADELHRLRQQAVADVLRPAAAALVDERGSSAGREFSGARGNAVLRGGATYLST</sequence>
<feature type="region of interest" description="Disordered" evidence="1">
    <location>
        <begin position="28"/>
        <end position="87"/>
    </location>
</feature>
<reference evidence="3 4" key="1">
    <citation type="submission" date="2023-01" db="EMBL/GenBank/DDBJ databases">
        <title>Minimal conservation of predation-associated metabolite biosynthetic gene clusters underscores biosynthetic potential of Myxococcota including descriptions for ten novel species: Archangium lansinium sp. nov., Myxococcus landrumus sp. nov., Nannocystis bai.</title>
        <authorList>
            <person name="Ahearne A."/>
            <person name="Stevens C."/>
            <person name="Dowd S."/>
        </authorList>
    </citation>
    <scope>NUCLEOTIDE SEQUENCE [LARGE SCALE GENOMIC DNA]</scope>
    <source>
        <strain evidence="3 4">WIWO2</strain>
    </source>
</reference>
<dbReference type="PROSITE" id="PS51257">
    <property type="entry name" value="PROKAR_LIPOPROTEIN"/>
    <property type="match status" value="1"/>
</dbReference>
<evidence type="ECO:0000256" key="1">
    <source>
        <dbReference type="SAM" id="MobiDB-lite"/>
    </source>
</evidence>
<accession>A0ABT5CDM2</accession>
<proteinExistence type="predicted"/>
<feature type="compositionally biased region" description="Gly residues" evidence="1">
    <location>
        <begin position="66"/>
        <end position="75"/>
    </location>
</feature>